<evidence type="ECO:0000256" key="1">
    <source>
        <dbReference type="ARBA" id="ARBA00003279"/>
    </source>
</evidence>
<keyword evidence="11" id="KW-1185">Reference proteome</keyword>
<feature type="transmembrane region" description="Helical" evidence="8">
    <location>
        <begin position="170"/>
        <end position="188"/>
    </location>
</feature>
<keyword evidence="4" id="KW-0813">Transport</keyword>
<dbReference type="Gene3D" id="1.20.1250.20">
    <property type="entry name" value="MFS general substrate transporter like domains"/>
    <property type="match status" value="1"/>
</dbReference>
<feature type="transmembrane region" description="Helical" evidence="8">
    <location>
        <begin position="351"/>
        <end position="370"/>
    </location>
</feature>
<name>A0A017SYS0_9BACT</name>
<dbReference type="PROSITE" id="PS50850">
    <property type="entry name" value="MFS"/>
    <property type="match status" value="1"/>
</dbReference>
<feature type="transmembrane region" description="Helical" evidence="8">
    <location>
        <begin position="382"/>
        <end position="404"/>
    </location>
</feature>
<dbReference type="InterPro" id="IPR011701">
    <property type="entry name" value="MFS"/>
</dbReference>
<dbReference type="PROSITE" id="PS00216">
    <property type="entry name" value="SUGAR_TRANSPORT_1"/>
    <property type="match status" value="1"/>
</dbReference>
<evidence type="ECO:0000256" key="7">
    <source>
        <dbReference type="ARBA" id="ARBA00023136"/>
    </source>
</evidence>
<dbReference type="PRINTS" id="PR01035">
    <property type="entry name" value="TCRTETA"/>
</dbReference>
<dbReference type="Proteomes" id="UP000019678">
    <property type="component" value="Unassembled WGS sequence"/>
</dbReference>
<evidence type="ECO:0000256" key="3">
    <source>
        <dbReference type="ARBA" id="ARBA00007520"/>
    </source>
</evidence>
<accession>A0A017SYS0</accession>
<evidence type="ECO:0000259" key="9">
    <source>
        <dbReference type="PROSITE" id="PS50850"/>
    </source>
</evidence>
<feature type="transmembrane region" description="Helical" evidence="8">
    <location>
        <begin position="82"/>
        <end position="101"/>
    </location>
</feature>
<dbReference type="InterPro" id="IPR001958">
    <property type="entry name" value="Tet-R_TetA/multi-R_MdtG-like"/>
</dbReference>
<comment type="function">
    <text evidence="1">Resistance to tetracycline by an active tetracycline efflux. This is an energy-dependent process that decreases the accumulation of the antibiotic in whole cells. This protein functions as a metal-tetracycline/H(+) antiporter.</text>
</comment>
<dbReference type="GO" id="GO:0016020">
    <property type="term" value="C:membrane"/>
    <property type="evidence" value="ECO:0007669"/>
    <property type="project" value="UniProtKB-SubCell"/>
</dbReference>
<feature type="transmembrane region" description="Helical" evidence="8">
    <location>
        <begin position="107"/>
        <end position="127"/>
    </location>
</feature>
<dbReference type="InterPro" id="IPR005829">
    <property type="entry name" value="Sugar_transporter_CS"/>
</dbReference>
<dbReference type="InterPro" id="IPR020846">
    <property type="entry name" value="MFS_dom"/>
</dbReference>
<dbReference type="GO" id="GO:0022857">
    <property type="term" value="F:transmembrane transporter activity"/>
    <property type="evidence" value="ECO:0007669"/>
    <property type="project" value="InterPro"/>
</dbReference>
<evidence type="ECO:0000256" key="4">
    <source>
        <dbReference type="ARBA" id="ARBA00022448"/>
    </source>
</evidence>
<feature type="transmembrane region" description="Helical" evidence="8">
    <location>
        <begin position="139"/>
        <end position="164"/>
    </location>
</feature>
<proteinExistence type="inferred from homology"/>
<dbReference type="EMBL" id="ASRX01000072">
    <property type="protein sequence ID" value="EYF01770.1"/>
    <property type="molecule type" value="Genomic_DNA"/>
</dbReference>
<comment type="caution">
    <text evidence="10">The sequence shown here is derived from an EMBL/GenBank/DDBJ whole genome shotgun (WGS) entry which is preliminary data.</text>
</comment>
<dbReference type="STRING" id="1192034.CAP_7836"/>
<dbReference type="eggNOG" id="COG2814">
    <property type="taxonomic scope" value="Bacteria"/>
</dbReference>
<keyword evidence="7 8" id="KW-0472">Membrane</keyword>
<dbReference type="Pfam" id="PF07690">
    <property type="entry name" value="MFS_1"/>
    <property type="match status" value="1"/>
</dbReference>
<feature type="transmembrane region" description="Helical" evidence="8">
    <location>
        <begin position="286"/>
        <end position="305"/>
    </location>
</feature>
<keyword evidence="6 8" id="KW-1133">Transmembrane helix</keyword>
<comment type="similarity">
    <text evidence="3">Belongs to the major facilitator superfamily. TCR/Tet family.</text>
</comment>
<gene>
    <name evidence="10" type="ORF">CAP_7836</name>
</gene>
<feature type="transmembrane region" description="Helical" evidence="8">
    <location>
        <begin position="258"/>
        <end position="279"/>
    </location>
</feature>
<evidence type="ECO:0000256" key="2">
    <source>
        <dbReference type="ARBA" id="ARBA00004141"/>
    </source>
</evidence>
<evidence type="ECO:0000256" key="5">
    <source>
        <dbReference type="ARBA" id="ARBA00022692"/>
    </source>
</evidence>
<feature type="transmembrane region" description="Helical" evidence="8">
    <location>
        <begin position="12"/>
        <end position="38"/>
    </location>
</feature>
<organism evidence="10 11">
    <name type="scientific">Chondromyces apiculatus DSM 436</name>
    <dbReference type="NCBI Taxonomy" id="1192034"/>
    <lineage>
        <taxon>Bacteria</taxon>
        <taxon>Pseudomonadati</taxon>
        <taxon>Myxococcota</taxon>
        <taxon>Polyangia</taxon>
        <taxon>Polyangiales</taxon>
        <taxon>Polyangiaceae</taxon>
        <taxon>Chondromyces</taxon>
    </lineage>
</organism>
<comment type="subcellular location">
    <subcellularLocation>
        <location evidence="2">Membrane</location>
        <topology evidence="2">Multi-pass membrane protein</topology>
    </subcellularLocation>
</comment>
<reference evidence="10 11" key="1">
    <citation type="submission" date="2013-05" db="EMBL/GenBank/DDBJ databases">
        <title>Genome assembly of Chondromyces apiculatus DSM 436.</title>
        <authorList>
            <person name="Sharma G."/>
            <person name="Khatri I."/>
            <person name="Kaur C."/>
            <person name="Mayilraj S."/>
            <person name="Subramanian S."/>
        </authorList>
    </citation>
    <scope>NUCLEOTIDE SEQUENCE [LARGE SCALE GENOMIC DNA]</scope>
    <source>
        <strain evidence="10 11">DSM 436</strain>
    </source>
</reference>
<evidence type="ECO:0000256" key="8">
    <source>
        <dbReference type="SAM" id="Phobius"/>
    </source>
</evidence>
<dbReference type="OrthoDB" id="9812221at2"/>
<evidence type="ECO:0000256" key="6">
    <source>
        <dbReference type="ARBA" id="ARBA00022989"/>
    </source>
</evidence>
<feature type="transmembrane region" description="Helical" evidence="8">
    <location>
        <begin position="311"/>
        <end position="331"/>
    </location>
</feature>
<protein>
    <recommendedName>
        <fullName evidence="9">Major facilitator superfamily (MFS) profile domain-containing protein</fullName>
    </recommendedName>
</protein>
<dbReference type="PANTHER" id="PTHR23504">
    <property type="entry name" value="MAJOR FACILITATOR SUPERFAMILY DOMAIN-CONTAINING PROTEIN 10"/>
    <property type="match status" value="1"/>
</dbReference>
<feature type="transmembrane region" description="Helical" evidence="8">
    <location>
        <begin position="50"/>
        <end position="70"/>
    </location>
</feature>
<dbReference type="RefSeq" id="WP_044248806.1">
    <property type="nucleotide sequence ID" value="NZ_ASRX01000072.1"/>
</dbReference>
<dbReference type="CDD" id="cd17388">
    <property type="entry name" value="MFS_TetA"/>
    <property type="match status" value="1"/>
</dbReference>
<dbReference type="InterPro" id="IPR036259">
    <property type="entry name" value="MFS_trans_sf"/>
</dbReference>
<keyword evidence="5 8" id="KW-0812">Transmembrane</keyword>
<feature type="domain" description="Major facilitator superfamily (MFS) profile" evidence="9">
    <location>
        <begin position="12"/>
        <end position="411"/>
    </location>
</feature>
<evidence type="ECO:0000313" key="10">
    <source>
        <dbReference type="EMBL" id="EYF01770.1"/>
    </source>
</evidence>
<dbReference type="AlphaFoldDB" id="A0A017SYS0"/>
<sequence length="419" mass="43184">MASFSGGSHRVALAFAFVITVLDAVTIGVIAPVLPSLIEELSGSSADASWLTGVFVALFGLMQTLASPWLGALSDRFGRRPVILISTAGLAADYLLMAFAPSLGWLVVGRILGGLTSASVATVYAFIADVTPEAQRARAFGHLGAAFSAGIILGPVLGGAAGALGPRAPFVVAAGLNALAFLYGVFVLPESLPVERRTPISWKSGSPLAALALLRSHPELPRLARVSFVMYCCHYVYPAVFVLHAMHRFGIGTTATGLLLTFSSIIDMGVQMGLIAWTVKRFGEVVTLRAGLLFGALGLAGMGLAPNLGTFVAAFFPLALAGLAIPALQALMSQRVSAMDQGKLQGANTSLLSSAGLVAPLVFGAVYAWARAPERGDTWLGASLVGAPYLLAAGLFMLSTILSVGMKAQATRAPSADGV</sequence>
<evidence type="ECO:0000313" key="11">
    <source>
        <dbReference type="Proteomes" id="UP000019678"/>
    </source>
</evidence>
<dbReference type="PANTHER" id="PTHR23504:SF15">
    <property type="entry name" value="MAJOR FACILITATOR SUPERFAMILY (MFS) PROFILE DOMAIN-CONTAINING PROTEIN"/>
    <property type="match status" value="1"/>
</dbReference>
<dbReference type="SUPFAM" id="SSF103473">
    <property type="entry name" value="MFS general substrate transporter"/>
    <property type="match status" value="1"/>
</dbReference>
<feature type="transmembrane region" description="Helical" evidence="8">
    <location>
        <begin position="223"/>
        <end position="246"/>
    </location>
</feature>